<evidence type="ECO:0000313" key="2">
    <source>
        <dbReference type="Proteomes" id="UP000499080"/>
    </source>
</evidence>
<dbReference type="AlphaFoldDB" id="A0A4Y2DGH9"/>
<accession>A0A4Y2DGH9</accession>
<gene>
    <name evidence="1" type="ORF">AVEN_258444_1</name>
</gene>
<protein>
    <submittedName>
        <fullName evidence="1">Uncharacterized protein</fullName>
    </submittedName>
</protein>
<dbReference type="Proteomes" id="UP000499080">
    <property type="component" value="Unassembled WGS sequence"/>
</dbReference>
<reference evidence="1 2" key="1">
    <citation type="journal article" date="2019" name="Sci. Rep.">
        <title>Orb-weaving spider Araneus ventricosus genome elucidates the spidroin gene catalogue.</title>
        <authorList>
            <person name="Kono N."/>
            <person name="Nakamura H."/>
            <person name="Ohtoshi R."/>
            <person name="Moran D.A.P."/>
            <person name="Shinohara A."/>
            <person name="Yoshida Y."/>
            <person name="Fujiwara M."/>
            <person name="Mori M."/>
            <person name="Tomita M."/>
            <person name="Arakawa K."/>
        </authorList>
    </citation>
    <scope>NUCLEOTIDE SEQUENCE [LARGE SCALE GENOMIC DNA]</scope>
</reference>
<keyword evidence="2" id="KW-1185">Reference proteome</keyword>
<name>A0A4Y2DGH9_ARAVE</name>
<organism evidence="1 2">
    <name type="scientific">Araneus ventricosus</name>
    <name type="common">Orbweaver spider</name>
    <name type="synonym">Epeira ventricosa</name>
    <dbReference type="NCBI Taxonomy" id="182803"/>
    <lineage>
        <taxon>Eukaryota</taxon>
        <taxon>Metazoa</taxon>
        <taxon>Ecdysozoa</taxon>
        <taxon>Arthropoda</taxon>
        <taxon>Chelicerata</taxon>
        <taxon>Arachnida</taxon>
        <taxon>Araneae</taxon>
        <taxon>Araneomorphae</taxon>
        <taxon>Entelegynae</taxon>
        <taxon>Araneoidea</taxon>
        <taxon>Araneidae</taxon>
        <taxon>Araneus</taxon>
    </lineage>
</organism>
<sequence length="90" mass="9884">MQRQIIPPTLLTAHQASGEHHTASHLHQAEESTIMHVSLYPPIQVNIILLVRHIVAISSGSRPSASFNFHRCVCSVKPESGSEYSTTSIN</sequence>
<comment type="caution">
    <text evidence="1">The sequence shown here is derived from an EMBL/GenBank/DDBJ whole genome shotgun (WGS) entry which is preliminary data.</text>
</comment>
<proteinExistence type="predicted"/>
<dbReference type="EMBL" id="BGPR01000365">
    <property type="protein sequence ID" value="GBM15903.1"/>
    <property type="molecule type" value="Genomic_DNA"/>
</dbReference>
<evidence type="ECO:0000313" key="1">
    <source>
        <dbReference type="EMBL" id="GBM15903.1"/>
    </source>
</evidence>